<keyword evidence="3" id="KW-1185">Reference proteome</keyword>
<name>A0A0J6SEF0_9HYPH</name>
<keyword evidence="1" id="KW-1133">Transmembrane helix</keyword>
<evidence type="ECO:0000313" key="3">
    <source>
        <dbReference type="Proteomes" id="UP000035955"/>
    </source>
</evidence>
<organism evidence="2 3">
    <name type="scientific">Methylobacterium variabile</name>
    <dbReference type="NCBI Taxonomy" id="298794"/>
    <lineage>
        <taxon>Bacteria</taxon>
        <taxon>Pseudomonadati</taxon>
        <taxon>Pseudomonadota</taxon>
        <taxon>Alphaproteobacteria</taxon>
        <taxon>Hyphomicrobiales</taxon>
        <taxon>Methylobacteriaceae</taxon>
        <taxon>Methylobacterium</taxon>
    </lineage>
</organism>
<evidence type="ECO:0000313" key="2">
    <source>
        <dbReference type="EMBL" id="KMO32029.1"/>
    </source>
</evidence>
<dbReference type="Proteomes" id="UP000035955">
    <property type="component" value="Unassembled WGS sequence"/>
</dbReference>
<keyword evidence="1" id="KW-0812">Transmembrane</keyword>
<dbReference type="RefSeq" id="WP_048446877.1">
    <property type="nucleotide sequence ID" value="NZ_LABY01000183.1"/>
</dbReference>
<dbReference type="InterPro" id="IPR046513">
    <property type="entry name" value="DUF6691"/>
</dbReference>
<feature type="transmembrane region" description="Helical" evidence="1">
    <location>
        <begin position="81"/>
        <end position="101"/>
    </location>
</feature>
<dbReference type="Pfam" id="PF20398">
    <property type="entry name" value="DUF6691"/>
    <property type="match status" value="1"/>
</dbReference>
<feature type="transmembrane region" description="Helical" evidence="1">
    <location>
        <begin position="107"/>
        <end position="131"/>
    </location>
</feature>
<dbReference type="AlphaFoldDB" id="A0A0J6SEF0"/>
<dbReference type="EMBL" id="LABY01000183">
    <property type="protein sequence ID" value="KMO32029.1"/>
    <property type="molecule type" value="Genomic_DNA"/>
</dbReference>
<comment type="caution">
    <text evidence="2">The sequence shown here is derived from an EMBL/GenBank/DDBJ whole genome shotgun (WGS) entry which is preliminary data.</text>
</comment>
<dbReference type="OrthoDB" id="9790409at2"/>
<accession>A0A0J6SEF0</accession>
<keyword evidence="1" id="KW-0472">Membrane</keyword>
<evidence type="ECO:0000256" key="1">
    <source>
        <dbReference type="SAM" id="Phobius"/>
    </source>
</evidence>
<gene>
    <name evidence="2" type="ORF">VQ02_24685</name>
</gene>
<protein>
    <submittedName>
        <fullName evidence="2">Membrane protein</fullName>
    </submittedName>
</protein>
<reference evidence="2 3" key="1">
    <citation type="submission" date="2015-03" db="EMBL/GenBank/DDBJ databases">
        <title>Genome sequencing of Methylobacterium variabile DSM 16961.</title>
        <authorList>
            <person name="Chaudhry V."/>
            <person name="Patil P.B."/>
        </authorList>
    </citation>
    <scope>NUCLEOTIDE SEQUENCE [LARGE SCALE GENOMIC DNA]</scope>
    <source>
        <strain evidence="2 3">DSM 16961</strain>
    </source>
</reference>
<dbReference type="PATRIC" id="fig|298794.3.peg.2498"/>
<proteinExistence type="predicted"/>
<feature type="transmembrane region" description="Helical" evidence="1">
    <location>
        <begin position="41"/>
        <end position="61"/>
    </location>
</feature>
<sequence length="149" mass="15151">MAKTVSAFAVGLLFGIGLLVSGMANPAKVLAFLDVTGRWDPSLAFVMAGAVAVSAAGYRVARRRGRPVLAPRLEIPTRRDLDPSLLVGAALFGVGWGLVGLCPGPALTILSVVPAPAATFVAAMAVGMLMFRLVPPATSNPKAGRGADA</sequence>